<dbReference type="InterPro" id="IPR036396">
    <property type="entry name" value="Cyt_P450_sf"/>
</dbReference>
<dbReference type="PROSITE" id="PS00086">
    <property type="entry name" value="CYTOCHROME_P450"/>
    <property type="match status" value="1"/>
</dbReference>
<evidence type="ECO:0000256" key="6">
    <source>
        <dbReference type="ARBA" id="ARBA00023004"/>
    </source>
</evidence>
<evidence type="ECO:0000256" key="7">
    <source>
        <dbReference type="PIRSR" id="PIRSR602401-1"/>
    </source>
</evidence>
<dbReference type="EMBL" id="KK198759">
    <property type="protein sequence ID" value="KCW64202.1"/>
    <property type="molecule type" value="Genomic_DNA"/>
</dbReference>
<dbReference type="GO" id="GO:0016705">
    <property type="term" value="F:oxidoreductase activity, acting on paired donors, with incorporation or reduction of molecular oxygen"/>
    <property type="evidence" value="ECO:0007669"/>
    <property type="project" value="InterPro"/>
</dbReference>
<dbReference type="GO" id="GO:0004497">
    <property type="term" value="F:monooxygenase activity"/>
    <property type="evidence" value="ECO:0000318"/>
    <property type="project" value="GO_Central"/>
</dbReference>
<dbReference type="InterPro" id="IPR002401">
    <property type="entry name" value="Cyt_P450_E_grp-I"/>
</dbReference>
<keyword evidence="8" id="KW-0560">Oxidoreductase</keyword>
<evidence type="ECO:0000256" key="2">
    <source>
        <dbReference type="ARBA" id="ARBA00010617"/>
    </source>
</evidence>
<dbReference type="InParanoid" id="A0A059BDA3"/>
<keyword evidence="5" id="KW-0472">Membrane</keyword>
<dbReference type="SUPFAM" id="SSF48264">
    <property type="entry name" value="Cytochrome P450"/>
    <property type="match status" value="1"/>
</dbReference>
<keyword evidence="8" id="KW-0503">Monooxygenase</keyword>
<name>A0A059BDA3_EUCGR</name>
<evidence type="ECO:0000256" key="1">
    <source>
        <dbReference type="ARBA" id="ARBA00004167"/>
    </source>
</evidence>
<organism evidence="9">
    <name type="scientific">Eucalyptus grandis</name>
    <name type="common">Flooded gum</name>
    <dbReference type="NCBI Taxonomy" id="71139"/>
    <lineage>
        <taxon>Eukaryota</taxon>
        <taxon>Viridiplantae</taxon>
        <taxon>Streptophyta</taxon>
        <taxon>Embryophyta</taxon>
        <taxon>Tracheophyta</taxon>
        <taxon>Spermatophyta</taxon>
        <taxon>Magnoliopsida</taxon>
        <taxon>eudicotyledons</taxon>
        <taxon>Gunneridae</taxon>
        <taxon>Pentapetalae</taxon>
        <taxon>rosids</taxon>
        <taxon>malvids</taxon>
        <taxon>Myrtales</taxon>
        <taxon>Myrtaceae</taxon>
        <taxon>Myrtoideae</taxon>
        <taxon>Eucalypteae</taxon>
        <taxon>Eucalyptus</taxon>
    </lineage>
</organism>
<evidence type="ECO:0000256" key="4">
    <source>
        <dbReference type="ARBA" id="ARBA00022723"/>
    </source>
</evidence>
<dbReference type="GO" id="GO:0010268">
    <property type="term" value="P:brassinosteroid homeostasis"/>
    <property type="evidence" value="ECO:0000318"/>
    <property type="project" value="GO_Central"/>
</dbReference>
<comment type="similarity">
    <text evidence="2 8">Belongs to the cytochrome P450 family.</text>
</comment>
<dbReference type="PANTHER" id="PTHR24286:SF305">
    <property type="entry name" value="CYTOCHROME P450 708A2"/>
    <property type="match status" value="1"/>
</dbReference>
<proteinExistence type="inferred from homology"/>
<evidence type="ECO:0008006" key="10">
    <source>
        <dbReference type="Google" id="ProtNLM"/>
    </source>
</evidence>
<dbReference type="PRINTS" id="PR00463">
    <property type="entry name" value="EP450I"/>
</dbReference>
<dbReference type="OMA" id="INERCNT"/>
<protein>
    <recommendedName>
        <fullName evidence="10">Cytochrome P450</fullName>
    </recommendedName>
</protein>
<dbReference type="GO" id="GO:0016132">
    <property type="term" value="P:brassinosteroid biosynthetic process"/>
    <property type="evidence" value="ECO:0000318"/>
    <property type="project" value="GO_Central"/>
</dbReference>
<dbReference type="PANTHER" id="PTHR24286">
    <property type="entry name" value="CYTOCHROME P450 26"/>
    <property type="match status" value="1"/>
</dbReference>
<evidence type="ECO:0000256" key="5">
    <source>
        <dbReference type="ARBA" id="ARBA00022989"/>
    </source>
</evidence>
<evidence type="ECO:0000256" key="8">
    <source>
        <dbReference type="RuleBase" id="RU000461"/>
    </source>
</evidence>
<sequence length="446" mass="51761">MWVVSLCLAVATLLYYVRWVYKWRKPRCNGVLPPGSMGLPLLGETLKILIPSYSLDLHPFIRKRVQRYGPIFRTSLAGRPIIFSVDPEFNKHILQQEGRLVEMWYFDTFAKIFAMEGESRLSRVGLVHKYIRRIFLNHFGSDILREKLLQKIEEWVERCLRMWSSQPCIEVKQAASAVKLYYDADEASADAINERCNTFLRGFMAFPLNVPGTAYRRCLKEHKKLIDMLKGILKERLNSGKTSNVDFLDQAIDSMHDQEFLTEDFISISSMLAMIFKLLSETPAVLAELRAEHKLILEKREHQSTALCWDEYKSMTFTMQVINETLRLANTVPGVLRRALRDIPVKGFTIPKGWSIMVVTTALHTNHNVFENPLEFNPWRWKNFTPFGGGMRQCVGAEYTRVFLCAFLHVLVTKFRWTEIRIGDVYRNPVLCFKDGVSVKLSESWN</sequence>
<reference evidence="9" key="1">
    <citation type="submission" date="2013-07" db="EMBL/GenBank/DDBJ databases">
        <title>The genome of Eucalyptus grandis.</title>
        <authorList>
            <person name="Schmutz J."/>
            <person name="Hayes R."/>
            <person name="Myburg A."/>
            <person name="Tuskan G."/>
            <person name="Grattapaglia D."/>
            <person name="Rokhsar D.S."/>
        </authorList>
    </citation>
    <scope>NUCLEOTIDE SEQUENCE</scope>
    <source>
        <tissue evidence="9">Leaf extractions</tissue>
    </source>
</reference>
<dbReference type="Gramene" id="KCW64202">
    <property type="protein sequence ID" value="KCW64202"/>
    <property type="gene ID" value="EUGRSUZ_G01855"/>
</dbReference>
<keyword evidence="6 7" id="KW-0408">Iron</keyword>
<dbReference type="AlphaFoldDB" id="A0A059BDA3"/>
<keyword evidence="5" id="KW-1133">Transmembrane helix</keyword>
<dbReference type="Pfam" id="PF00067">
    <property type="entry name" value="p450"/>
    <property type="match status" value="2"/>
</dbReference>
<dbReference type="GO" id="GO:0005506">
    <property type="term" value="F:iron ion binding"/>
    <property type="evidence" value="ECO:0007669"/>
    <property type="project" value="InterPro"/>
</dbReference>
<dbReference type="Gene3D" id="1.10.630.10">
    <property type="entry name" value="Cytochrome P450"/>
    <property type="match status" value="1"/>
</dbReference>
<comment type="subcellular location">
    <subcellularLocation>
        <location evidence="1">Membrane</location>
        <topology evidence="1">Single-pass membrane protein</topology>
    </subcellularLocation>
</comment>
<dbReference type="GO" id="GO:0020037">
    <property type="term" value="F:heme binding"/>
    <property type="evidence" value="ECO:0007669"/>
    <property type="project" value="InterPro"/>
</dbReference>
<evidence type="ECO:0000256" key="3">
    <source>
        <dbReference type="ARBA" id="ARBA00022692"/>
    </source>
</evidence>
<comment type="cofactor">
    <cofactor evidence="7">
        <name>heme</name>
        <dbReference type="ChEBI" id="CHEBI:30413"/>
    </cofactor>
</comment>
<keyword evidence="7 8" id="KW-0349">Heme</keyword>
<keyword evidence="4 7" id="KW-0479">Metal-binding</keyword>
<dbReference type="GO" id="GO:0016020">
    <property type="term" value="C:membrane"/>
    <property type="evidence" value="ECO:0007669"/>
    <property type="project" value="UniProtKB-SubCell"/>
</dbReference>
<gene>
    <name evidence="9" type="ORF">EUGRSUZ_G01855</name>
</gene>
<dbReference type="InterPro" id="IPR017972">
    <property type="entry name" value="Cyt_P450_CS"/>
</dbReference>
<dbReference type="InterPro" id="IPR001128">
    <property type="entry name" value="Cyt_P450"/>
</dbReference>
<feature type="binding site" description="axial binding residue" evidence="7">
    <location>
        <position position="394"/>
    </location>
    <ligand>
        <name>heme</name>
        <dbReference type="ChEBI" id="CHEBI:30413"/>
    </ligand>
    <ligandPart>
        <name>Fe</name>
        <dbReference type="ChEBI" id="CHEBI:18248"/>
    </ligandPart>
</feature>
<accession>A0A059BDA3</accession>
<evidence type="ECO:0000313" key="9">
    <source>
        <dbReference type="EMBL" id="KCW64202.1"/>
    </source>
</evidence>
<keyword evidence="3" id="KW-0812">Transmembrane</keyword>